<dbReference type="EMBL" id="LNYV01000001">
    <property type="protein sequence ID" value="KTD60642.1"/>
    <property type="molecule type" value="Genomic_DNA"/>
</dbReference>
<gene>
    <name evidence="2" type="ORF">Lsai_0100</name>
</gene>
<evidence type="ECO:0000313" key="2">
    <source>
        <dbReference type="EMBL" id="KTD60642.1"/>
    </source>
</evidence>
<dbReference type="OrthoDB" id="5652632at2"/>
<dbReference type="eggNOG" id="ENOG50311QX">
    <property type="taxonomic scope" value="Bacteria"/>
</dbReference>
<protein>
    <submittedName>
        <fullName evidence="2">Uncharacterized protein</fullName>
    </submittedName>
</protein>
<comment type="caution">
    <text evidence="2">The sequence shown here is derived from an EMBL/GenBank/DDBJ whole genome shotgun (WGS) entry which is preliminary data.</text>
</comment>
<reference evidence="2 3" key="1">
    <citation type="submission" date="2015-11" db="EMBL/GenBank/DDBJ databases">
        <title>Genomic analysis of 38 Legionella species identifies large and diverse effector repertoires.</title>
        <authorList>
            <person name="Burstein D."/>
            <person name="Amaro F."/>
            <person name="Zusman T."/>
            <person name="Lifshitz Z."/>
            <person name="Cohen O."/>
            <person name="Gilbert J.A."/>
            <person name="Pupko T."/>
            <person name="Shuman H.A."/>
            <person name="Segal G."/>
        </authorList>
    </citation>
    <scope>NUCLEOTIDE SEQUENCE [LARGE SCALE GENOMIC DNA]</scope>
    <source>
        <strain evidence="2 3">Mt.St.Helens-4</strain>
    </source>
</reference>
<dbReference type="Proteomes" id="UP000054621">
    <property type="component" value="Unassembled WGS sequence"/>
</dbReference>
<feature type="region of interest" description="Disordered" evidence="1">
    <location>
        <begin position="1"/>
        <end position="30"/>
    </location>
</feature>
<dbReference type="AlphaFoldDB" id="A0A0W0YUV7"/>
<proteinExistence type="predicted"/>
<dbReference type="RefSeq" id="WP_027271180.1">
    <property type="nucleotide sequence ID" value="NZ_CAAAJE010000014.1"/>
</dbReference>
<sequence length="72" mass="8727">MKRTSFFNKELPKKLSPESVRRAEEFDKRESGVDYERNKADHKKLTASMEKRIEQEKNYECELTEERQLTCR</sequence>
<accession>A0A0W0YUV7</accession>
<feature type="compositionally biased region" description="Basic and acidic residues" evidence="1">
    <location>
        <begin position="10"/>
        <end position="30"/>
    </location>
</feature>
<evidence type="ECO:0000256" key="1">
    <source>
        <dbReference type="SAM" id="MobiDB-lite"/>
    </source>
</evidence>
<organism evidence="2 3">
    <name type="scientific">Legionella sainthelensi</name>
    <dbReference type="NCBI Taxonomy" id="28087"/>
    <lineage>
        <taxon>Bacteria</taxon>
        <taxon>Pseudomonadati</taxon>
        <taxon>Pseudomonadota</taxon>
        <taxon>Gammaproteobacteria</taxon>
        <taxon>Legionellales</taxon>
        <taxon>Legionellaceae</taxon>
        <taxon>Legionella</taxon>
    </lineage>
</organism>
<name>A0A0W0YUV7_9GAMM</name>
<evidence type="ECO:0000313" key="3">
    <source>
        <dbReference type="Proteomes" id="UP000054621"/>
    </source>
</evidence>
<dbReference type="PATRIC" id="fig|28087.4.peg.105"/>